<reference evidence="2 3" key="1">
    <citation type="submission" date="2016-12" db="EMBL/GenBank/DDBJ databases">
        <authorList>
            <person name="Song W.-J."/>
            <person name="Kurnit D.M."/>
        </authorList>
    </citation>
    <scope>NUCLEOTIDE SEQUENCE [LARGE SCALE GENOMIC DNA]</scope>
    <source>
        <strain evidence="2 3">PCL1601</strain>
    </source>
</reference>
<sequence>MIVEQAVFGEALGGHALRLASDASLIPPELAARLDLPDTAPPGVVWSPYVSGFALGDWYVLARIFADPSASRPGMVISHAVLAPLQEMLCWSDLRPLFGLLINSPKPPDVLTSIELSPSQAVQRATSDLIATAQALVTRGKGPVVRIGLNGYEELITALWANCWPAIRIRFAFRLSFGPHDVVELPEPTIVCSPSVLAARWGGHRIVGGDNSGPLTRAAAMLSDNTEAAPILRYAQEIGAQVTHFADLPMLERVFDASISISSTFEQCLATIRLIERLSPESSIGTASKEVVIEKFLLQLGNATVAQVLQLRNLNADGFASSSKVWAALESWAAKKRFEPHEDTQMLSAIKDALSAPDALKPWRKAIIAGIYAASRTTASEFPAAFWRWVVEGGDILQVLSKHLPVDVALEDRLVNAAPRRVTEAVGDVVMRIAKQKQWYALHGAAAGACLDVRAAVERQLSVDVAVEYLDGLQAVLRPVVSAQLLEVALSVEEPRLLLIAAERVAKSPKLLNDVNIAEARVQELWLRTLELNATAWDGLREPREAFFCLLTNLLEGRAANRQLITTLSTTPLADLSEYPRLAEVWGRVHEPALDNLLRATSLGWLKSVWEGRISTPDARLQAFMLAGSELYLALEGQTPPGYCIQIMAILHQFNESRMIWWLDVWSKSRNVLSRSEAEALGHLILKRNWTKAADTLFKFRLSRSDIWPALSLCADLLGTINRWRIRLSSRSAQDDWDCLEAVAVDMYPEGPDHEELWSRAGGRNADLQHSGSGRSRWHHALAQIKNGKGPHVKNLLREMRREYSSNELLRELDNDAHF</sequence>
<dbReference type="Proteomes" id="UP000185578">
    <property type="component" value="Unassembled WGS sequence"/>
</dbReference>
<dbReference type="Pfam" id="PF19955">
    <property type="entry name" value="EAD1"/>
    <property type="match status" value="1"/>
</dbReference>
<protein>
    <recommendedName>
        <fullName evidence="1">Effector-associated domain-containing protein</fullName>
    </recommendedName>
</protein>
<dbReference type="AlphaFoldDB" id="A0A1Q8EQ46"/>
<evidence type="ECO:0000313" key="2">
    <source>
        <dbReference type="EMBL" id="OLF53922.1"/>
    </source>
</evidence>
<evidence type="ECO:0000259" key="1">
    <source>
        <dbReference type="Pfam" id="PF19955"/>
    </source>
</evidence>
<dbReference type="Pfam" id="PF20012">
    <property type="entry name" value="GAP1-N1"/>
    <property type="match status" value="1"/>
</dbReference>
<gene>
    <name evidence="2" type="ORF">BTN82_12740</name>
</gene>
<accession>A0A1Q8EQ46</accession>
<organism evidence="2 3">
    <name type="scientific">Pseudomonas chlororaphis</name>
    <dbReference type="NCBI Taxonomy" id="587753"/>
    <lineage>
        <taxon>Bacteria</taxon>
        <taxon>Pseudomonadati</taxon>
        <taxon>Pseudomonadota</taxon>
        <taxon>Gammaproteobacteria</taxon>
        <taxon>Pseudomonadales</taxon>
        <taxon>Pseudomonadaceae</taxon>
        <taxon>Pseudomonas</taxon>
    </lineage>
</organism>
<proteinExistence type="predicted"/>
<feature type="domain" description="Effector-associated" evidence="1">
    <location>
        <begin position="736"/>
        <end position="815"/>
    </location>
</feature>
<comment type="caution">
    <text evidence="2">The sequence shown here is derived from an EMBL/GenBank/DDBJ whole genome shotgun (WGS) entry which is preliminary data.</text>
</comment>
<evidence type="ECO:0000313" key="3">
    <source>
        <dbReference type="Proteomes" id="UP000185578"/>
    </source>
</evidence>
<name>A0A1Q8EQ46_9PSED</name>
<dbReference type="InterPro" id="IPR045430">
    <property type="entry name" value="EAD1"/>
</dbReference>
<dbReference type="EMBL" id="MSCT01000010">
    <property type="protein sequence ID" value="OLF53922.1"/>
    <property type="molecule type" value="Genomic_DNA"/>
</dbReference>